<proteinExistence type="predicted"/>
<dbReference type="PANTHER" id="PTHR48228">
    <property type="entry name" value="SUCCINYL-COA--D-CITRAMALATE COA-TRANSFERASE"/>
    <property type="match status" value="1"/>
</dbReference>
<reference evidence="1" key="1">
    <citation type="submission" date="2017-12" db="EMBL/GenBank/DDBJ databases">
        <authorList>
            <person name="Martens C."/>
            <person name="Dahlstrom E."/>
            <person name="Barbian K."/>
            <person name="Sykora L."/>
            <person name="Ricklefs S."/>
            <person name="Bruno D."/>
            <person name="Anzick I."/>
            <person name="Myles I."/>
            <person name="Datta S.K."/>
        </authorList>
    </citation>
    <scope>NUCLEOTIDE SEQUENCE</scope>
    <source>
        <strain evidence="1">AD2</strain>
        <plasmid evidence="1">p1-AD2</plasmid>
    </source>
</reference>
<dbReference type="Gene3D" id="3.40.50.10540">
    <property type="entry name" value="Crotonobetainyl-coa:carnitine coa-transferase, domain 1"/>
    <property type="match status" value="1"/>
</dbReference>
<dbReference type="PANTHER" id="PTHR48228:SF7">
    <property type="entry name" value="FATTY ACYL-COA TRANSFERASE RV3272-RELATED"/>
    <property type="match status" value="1"/>
</dbReference>
<dbReference type="InterPro" id="IPR003673">
    <property type="entry name" value="CoA-Trfase_fam_III"/>
</dbReference>
<dbReference type="InterPro" id="IPR044855">
    <property type="entry name" value="CoA-Trfase_III_dom3_sf"/>
</dbReference>
<dbReference type="InterPro" id="IPR050509">
    <property type="entry name" value="CoA-transferase_III"/>
</dbReference>
<keyword evidence="1" id="KW-0808">Transferase</keyword>
<evidence type="ECO:0000313" key="1">
    <source>
        <dbReference type="EMBL" id="AWV20480.1"/>
    </source>
</evidence>
<dbReference type="EMBL" id="CP025188">
    <property type="protein sequence ID" value="AWV20480.1"/>
    <property type="molecule type" value="Genomic_DNA"/>
</dbReference>
<dbReference type="RefSeq" id="WP_168550347.1">
    <property type="nucleotide sequence ID" value="NZ_CP025188.1"/>
</dbReference>
<dbReference type="Pfam" id="PF02515">
    <property type="entry name" value="CoA_transf_3"/>
    <property type="match status" value="1"/>
</dbReference>
<gene>
    <name evidence="1" type="ORF">RADP37_04017a</name>
</gene>
<keyword evidence="1" id="KW-0614">Plasmid</keyword>
<protein>
    <submittedName>
        <fullName evidence="1">Putative acyl-CoA transferases/carnitine dehydratase</fullName>
    </submittedName>
</protein>
<dbReference type="Gene3D" id="3.30.1540.10">
    <property type="entry name" value="formyl-coa transferase, domain 3"/>
    <property type="match status" value="1"/>
</dbReference>
<dbReference type="GO" id="GO:0016740">
    <property type="term" value="F:transferase activity"/>
    <property type="evidence" value="ECO:0007669"/>
    <property type="project" value="UniProtKB-KW"/>
</dbReference>
<sequence length="359" mass="37035">MPAAGPLAGIRVLDFSELLPGPFLTGCLAEMGAEVLKVERPPAGDPVRQLSPGVFGSVNRGKASALIDLKDPEGLTRARALAGEADVLVESFRPGVMARLGLGYDALSALNPRLVYASLSGYGQDGPLAAVPGHDLNYLSVAGLKSLSSGSIGVPVADLCGSVYGLAGVLAALVQRGATGRGQHLDVSLTECALHWLNPRLGRFSGAGAETLEEQRRMATSRPAYGAFACRDGRSVSIAALEDHFWARLLGTMDLAPFDGPDHARMAGRVPATEAINARIAARCAREDSEGLLARLIAADVPAAPVLAPGEVAGFPHFVARGTMQAGVAGPLARFPVRLEGMGHPGPAPELGETQGFGS</sequence>
<name>A0A4Y1MRZ1_9PROT</name>
<accession>A0A4Y1MRZ1</accession>
<dbReference type="SUPFAM" id="SSF89796">
    <property type="entry name" value="CoA-transferase family III (CaiB/BaiF)"/>
    <property type="match status" value="1"/>
</dbReference>
<geneLocation type="plasmid" evidence="1">
    <name>p1-AD2</name>
</geneLocation>
<organism evidence="1">
    <name type="scientific">Roseomonas mucosa</name>
    <dbReference type="NCBI Taxonomy" id="207340"/>
    <lineage>
        <taxon>Bacteria</taxon>
        <taxon>Pseudomonadati</taxon>
        <taxon>Pseudomonadota</taxon>
        <taxon>Alphaproteobacteria</taxon>
        <taxon>Acetobacterales</taxon>
        <taxon>Roseomonadaceae</taxon>
        <taxon>Roseomonas</taxon>
    </lineage>
</organism>
<dbReference type="AlphaFoldDB" id="A0A4Y1MRZ1"/>
<dbReference type="InterPro" id="IPR023606">
    <property type="entry name" value="CoA-Trfase_III_dom_1_sf"/>
</dbReference>